<evidence type="ECO:0000313" key="2">
    <source>
        <dbReference type="EMBL" id="MEC3875805.1"/>
    </source>
</evidence>
<comment type="caution">
    <text evidence="2">The sequence shown here is derived from an EMBL/GenBank/DDBJ whole genome shotgun (WGS) entry which is preliminary data.</text>
</comment>
<dbReference type="Proteomes" id="UP001348397">
    <property type="component" value="Unassembled WGS sequence"/>
</dbReference>
<feature type="signal peptide" evidence="1">
    <location>
        <begin position="1"/>
        <end position="18"/>
    </location>
</feature>
<feature type="chain" id="PRO_5046316102" evidence="1">
    <location>
        <begin position="19"/>
        <end position="91"/>
    </location>
</feature>
<accession>A0ABU6HRZ0</accession>
<keyword evidence="1" id="KW-0732">Signal</keyword>
<sequence>MKKIILIAALGVAGLVSAKGAVDNKLENPNEKKEIKEEKPVQTCGVVITYWSGGQVVGQQTVTSDQPNLESCQKWQNGIKFALQIAGYWVV</sequence>
<evidence type="ECO:0000256" key="1">
    <source>
        <dbReference type="SAM" id="SignalP"/>
    </source>
</evidence>
<dbReference type="RefSeq" id="WP_326320611.1">
    <property type="nucleotide sequence ID" value="NZ_JAYLAA010000037.1"/>
</dbReference>
<gene>
    <name evidence="2" type="ORF">SOP96_08795</name>
</gene>
<keyword evidence="3" id="KW-1185">Reference proteome</keyword>
<dbReference type="EMBL" id="JAYLAA010000037">
    <property type="protein sequence ID" value="MEC3875805.1"/>
    <property type="molecule type" value="Genomic_DNA"/>
</dbReference>
<name>A0ABU6HRZ0_9FLAO</name>
<protein>
    <submittedName>
        <fullName evidence="2">Uncharacterized protein</fullName>
    </submittedName>
</protein>
<reference evidence="2 3" key="1">
    <citation type="submission" date="2024-01" db="EMBL/GenBank/DDBJ databases">
        <title>Chryseobacterium sp. T9W2-O.</title>
        <authorList>
            <person name="Maltman C."/>
        </authorList>
    </citation>
    <scope>NUCLEOTIDE SEQUENCE [LARGE SCALE GENOMIC DNA]</scope>
    <source>
        <strain evidence="2 3">T9W2-O</strain>
    </source>
</reference>
<proteinExistence type="predicted"/>
<organism evidence="2 3">
    <name type="scientific">Chryseobacterium salviniae</name>
    <dbReference type="NCBI Taxonomy" id="3101750"/>
    <lineage>
        <taxon>Bacteria</taxon>
        <taxon>Pseudomonadati</taxon>
        <taxon>Bacteroidota</taxon>
        <taxon>Flavobacteriia</taxon>
        <taxon>Flavobacteriales</taxon>
        <taxon>Weeksellaceae</taxon>
        <taxon>Chryseobacterium group</taxon>
        <taxon>Chryseobacterium</taxon>
    </lineage>
</organism>
<evidence type="ECO:0000313" key="3">
    <source>
        <dbReference type="Proteomes" id="UP001348397"/>
    </source>
</evidence>